<gene>
    <name evidence="1" type="ORF">HanXRQr2_Chr15g0717201</name>
</gene>
<keyword evidence="2" id="KW-1185">Reference proteome</keyword>
<dbReference type="PANTHER" id="PTHR45086:SF1">
    <property type="entry name" value="WD REPEAT-CONTAINING PROTEIN PCN"/>
    <property type="match status" value="1"/>
</dbReference>
<reference evidence="1" key="2">
    <citation type="submission" date="2020-06" db="EMBL/GenBank/DDBJ databases">
        <title>Helianthus annuus Genome sequencing and assembly Release 2.</title>
        <authorList>
            <person name="Gouzy J."/>
            <person name="Langlade N."/>
            <person name="Munos S."/>
        </authorList>
    </citation>
    <scope>NUCLEOTIDE SEQUENCE</scope>
    <source>
        <tissue evidence="1">Leaves</tissue>
    </source>
</reference>
<evidence type="ECO:0000313" key="2">
    <source>
        <dbReference type="Proteomes" id="UP000215914"/>
    </source>
</evidence>
<evidence type="ECO:0000313" key="1">
    <source>
        <dbReference type="EMBL" id="KAF5766592.1"/>
    </source>
</evidence>
<dbReference type="GO" id="GO:0035266">
    <property type="term" value="P:meristem growth"/>
    <property type="evidence" value="ECO:0007669"/>
    <property type="project" value="InterPro"/>
</dbReference>
<dbReference type="Gramene" id="mRNA:HanXRQr2_Chr15g0717201">
    <property type="protein sequence ID" value="CDS:HanXRQr2_Chr15g0717201.1"/>
    <property type="gene ID" value="HanXRQr2_Chr15g0717201"/>
</dbReference>
<dbReference type="EMBL" id="MNCJ02000330">
    <property type="protein sequence ID" value="KAF5766592.1"/>
    <property type="molecule type" value="Genomic_DNA"/>
</dbReference>
<protein>
    <submittedName>
        <fullName evidence="1">Uncharacterized protein</fullName>
    </submittedName>
</protein>
<proteinExistence type="predicted"/>
<organism evidence="1 2">
    <name type="scientific">Helianthus annuus</name>
    <name type="common">Common sunflower</name>
    <dbReference type="NCBI Taxonomy" id="4232"/>
    <lineage>
        <taxon>Eukaryota</taxon>
        <taxon>Viridiplantae</taxon>
        <taxon>Streptophyta</taxon>
        <taxon>Embryophyta</taxon>
        <taxon>Tracheophyta</taxon>
        <taxon>Spermatophyta</taxon>
        <taxon>Magnoliopsida</taxon>
        <taxon>eudicotyledons</taxon>
        <taxon>Gunneridae</taxon>
        <taxon>Pentapetalae</taxon>
        <taxon>asterids</taxon>
        <taxon>campanulids</taxon>
        <taxon>Asterales</taxon>
        <taxon>Asteraceae</taxon>
        <taxon>Asteroideae</taxon>
        <taxon>Heliantheae alliance</taxon>
        <taxon>Heliantheae</taxon>
        <taxon>Helianthus</taxon>
    </lineage>
</organism>
<dbReference type="AlphaFoldDB" id="A0A9K3E557"/>
<dbReference type="PANTHER" id="PTHR45086">
    <property type="entry name" value="WD REPEAT-CONTAINING PROTEIN PCN"/>
    <property type="match status" value="1"/>
</dbReference>
<sequence length="50" mass="5737">MKNFEFCAFREPVVFAGHLSKDSVSAIEKPWMQVVKGFDAKPVHRHIYGT</sequence>
<dbReference type="Proteomes" id="UP000215914">
    <property type="component" value="Unassembled WGS sequence"/>
</dbReference>
<accession>A0A9K3E557</accession>
<comment type="caution">
    <text evidence="1">The sequence shown here is derived from an EMBL/GenBank/DDBJ whole genome shotgun (WGS) entry which is preliminary data.</text>
</comment>
<reference evidence="1" key="1">
    <citation type="journal article" date="2017" name="Nature">
        <title>The sunflower genome provides insights into oil metabolism, flowering and Asterid evolution.</title>
        <authorList>
            <person name="Badouin H."/>
            <person name="Gouzy J."/>
            <person name="Grassa C.J."/>
            <person name="Murat F."/>
            <person name="Staton S.E."/>
            <person name="Cottret L."/>
            <person name="Lelandais-Briere C."/>
            <person name="Owens G.L."/>
            <person name="Carrere S."/>
            <person name="Mayjonade B."/>
            <person name="Legrand L."/>
            <person name="Gill N."/>
            <person name="Kane N.C."/>
            <person name="Bowers J.E."/>
            <person name="Hubner S."/>
            <person name="Bellec A."/>
            <person name="Berard A."/>
            <person name="Berges H."/>
            <person name="Blanchet N."/>
            <person name="Boniface M.C."/>
            <person name="Brunel D."/>
            <person name="Catrice O."/>
            <person name="Chaidir N."/>
            <person name="Claudel C."/>
            <person name="Donnadieu C."/>
            <person name="Faraut T."/>
            <person name="Fievet G."/>
            <person name="Helmstetter N."/>
            <person name="King M."/>
            <person name="Knapp S.J."/>
            <person name="Lai Z."/>
            <person name="Le Paslier M.C."/>
            <person name="Lippi Y."/>
            <person name="Lorenzon L."/>
            <person name="Mandel J.R."/>
            <person name="Marage G."/>
            <person name="Marchand G."/>
            <person name="Marquand E."/>
            <person name="Bret-Mestries E."/>
            <person name="Morien E."/>
            <person name="Nambeesan S."/>
            <person name="Nguyen T."/>
            <person name="Pegot-Espagnet P."/>
            <person name="Pouilly N."/>
            <person name="Raftis F."/>
            <person name="Sallet E."/>
            <person name="Schiex T."/>
            <person name="Thomas J."/>
            <person name="Vandecasteele C."/>
            <person name="Vares D."/>
            <person name="Vear F."/>
            <person name="Vautrin S."/>
            <person name="Crespi M."/>
            <person name="Mangin B."/>
            <person name="Burke J.M."/>
            <person name="Salse J."/>
            <person name="Munos S."/>
            <person name="Vincourt P."/>
            <person name="Rieseberg L.H."/>
            <person name="Langlade N.B."/>
        </authorList>
    </citation>
    <scope>NUCLEOTIDE SEQUENCE</scope>
    <source>
        <tissue evidence="1">Leaves</tissue>
    </source>
</reference>
<dbReference type="InterPro" id="IPR044622">
    <property type="entry name" value="PCN"/>
</dbReference>
<name>A0A9K3E557_HELAN</name>
<dbReference type="GO" id="GO:0010073">
    <property type="term" value="P:meristem maintenance"/>
    <property type="evidence" value="ECO:0007669"/>
    <property type="project" value="InterPro"/>
</dbReference>